<accession>A0A2N2E0A3</accession>
<dbReference type="HAMAP" id="MF_01366">
    <property type="entry name" value="Ribosomal_uL13"/>
    <property type="match status" value="1"/>
</dbReference>
<comment type="caution">
    <text evidence="5">The sequence shown here is derived from an EMBL/GenBank/DDBJ whole genome shotgun (WGS) entry which is preliminary data.</text>
</comment>
<dbReference type="EMBL" id="PHAH01000023">
    <property type="protein sequence ID" value="PKM88160.1"/>
    <property type="molecule type" value="Genomic_DNA"/>
</dbReference>
<dbReference type="GO" id="GO:0005840">
    <property type="term" value="C:ribosome"/>
    <property type="evidence" value="ECO:0007669"/>
    <property type="project" value="UniProtKB-KW"/>
</dbReference>
<comment type="similarity">
    <text evidence="1 4">Belongs to the universal ribosomal protein uL13 family.</text>
</comment>
<keyword evidence="2 4" id="KW-0689">Ribosomal protein</keyword>
<dbReference type="InterPro" id="IPR005823">
    <property type="entry name" value="Ribosomal_uL13_bac-type"/>
</dbReference>
<proteinExistence type="inferred from homology"/>
<dbReference type="InterPro" id="IPR005822">
    <property type="entry name" value="Ribosomal_uL13"/>
</dbReference>
<dbReference type="GO" id="GO:0003735">
    <property type="term" value="F:structural constituent of ribosome"/>
    <property type="evidence" value="ECO:0007669"/>
    <property type="project" value="InterPro"/>
</dbReference>
<protein>
    <recommendedName>
        <fullName evidence="4">Large ribosomal subunit protein uL13</fullName>
    </recommendedName>
</protein>
<dbReference type="Gene3D" id="3.90.1180.10">
    <property type="entry name" value="Ribosomal protein L13"/>
    <property type="match status" value="1"/>
</dbReference>
<gene>
    <name evidence="4 5" type="primary">rplM</name>
    <name evidence="5" type="ORF">CVU83_02115</name>
</gene>
<dbReference type="GO" id="GO:0017148">
    <property type="term" value="P:negative regulation of translation"/>
    <property type="evidence" value="ECO:0007669"/>
    <property type="project" value="TreeGrafter"/>
</dbReference>
<dbReference type="Pfam" id="PF00572">
    <property type="entry name" value="Ribosomal_L13"/>
    <property type="match status" value="1"/>
</dbReference>
<comment type="function">
    <text evidence="4">This protein is one of the early assembly proteins of the 50S ribosomal subunit, although it is not seen to bind rRNA by itself. It is important during the early stages of 50S assembly.</text>
</comment>
<reference evidence="5 6" key="1">
    <citation type="journal article" date="2017" name="ISME J.">
        <title>Potential for microbial H2 and metal transformations associated with novel bacteria and archaea in deep terrestrial subsurface sediments.</title>
        <authorList>
            <person name="Hernsdorf A.W."/>
            <person name="Amano Y."/>
            <person name="Miyakawa K."/>
            <person name="Ise K."/>
            <person name="Suzuki Y."/>
            <person name="Anantharaman K."/>
            <person name="Probst A."/>
            <person name="Burstein D."/>
            <person name="Thomas B.C."/>
            <person name="Banfield J.F."/>
        </authorList>
    </citation>
    <scope>NUCLEOTIDE SEQUENCE [LARGE SCALE GENOMIC DNA]</scope>
    <source>
        <strain evidence="5">HGW-Falkowbacteria-2</strain>
    </source>
</reference>
<sequence>MNTFERKIHKLDATDQAYGRLASQIAIILRGKNKPEYQPHLDEGDIVEVVNITKMSFSGKKLLQKKYFSFTGFVGGLKTRRMSDVFAKDPGEVLRRAVKQMLPPTKLRDAQLKRLIIR</sequence>
<dbReference type="AlphaFoldDB" id="A0A2N2E0A3"/>
<dbReference type="GO" id="GO:0003729">
    <property type="term" value="F:mRNA binding"/>
    <property type="evidence" value="ECO:0007669"/>
    <property type="project" value="TreeGrafter"/>
</dbReference>
<dbReference type="PANTHER" id="PTHR11545:SF2">
    <property type="entry name" value="LARGE RIBOSOMAL SUBUNIT PROTEIN UL13M"/>
    <property type="match status" value="1"/>
</dbReference>
<organism evidence="5 6">
    <name type="scientific">Candidatus Falkowbacteria bacterium HGW-Falkowbacteria-2</name>
    <dbReference type="NCBI Taxonomy" id="2013769"/>
    <lineage>
        <taxon>Bacteria</taxon>
        <taxon>Candidatus Falkowiibacteriota</taxon>
    </lineage>
</organism>
<dbReference type="Proteomes" id="UP000233325">
    <property type="component" value="Unassembled WGS sequence"/>
</dbReference>
<comment type="subunit">
    <text evidence="4">Part of the 50S ribosomal subunit.</text>
</comment>
<evidence type="ECO:0000256" key="3">
    <source>
        <dbReference type="ARBA" id="ARBA00023274"/>
    </source>
</evidence>
<dbReference type="NCBIfam" id="TIGR01066">
    <property type="entry name" value="rplM_bact"/>
    <property type="match status" value="1"/>
</dbReference>
<dbReference type="GO" id="GO:0006412">
    <property type="term" value="P:translation"/>
    <property type="evidence" value="ECO:0007669"/>
    <property type="project" value="UniProtKB-UniRule"/>
</dbReference>
<keyword evidence="3 4" id="KW-0687">Ribonucleoprotein</keyword>
<dbReference type="SUPFAM" id="SSF52161">
    <property type="entry name" value="Ribosomal protein L13"/>
    <property type="match status" value="1"/>
</dbReference>
<dbReference type="PIRSF" id="PIRSF002181">
    <property type="entry name" value="Ribosomal_L13"/>
    <property type="match status" value="1"/>
</dbReference>
<evidence type="ECO:0000313" key="6">
    <source>
        <dbReference type="Proteomes" id="UP000233325"/>
    </source>
</evidence>
<evidence type="ECO:0000313" key="5">
    <source>
        <dbReference type="EMBL" id="PKM88160.1"/>
    </source>
</evidence>
<evidence type="ECO:0000256" key="1">
    <source>
        <dbReference type="ARBA" id="ARBA00006227"/>
    </source>
</evidence>
<dbReference type="PANTHER" id="PTHR11545">
    <property type="entry name" value="RIBOSOMAL PROTEIN L13"/>
    <property type="match status" value="1"/>
</dbReference>
<dbReference type="InterPro" id="IPR036899">
    <property type="entry name" value="Ribosomal_uL13_sf"/>
</dbReference>
<dbReference type="GO" id="GO:1990904">
    <property type="term" value="C:ribonucleoprotein complex"/>
    <property type="evidence" value="ECO:0007669"/>
    <property type="project" value="UniProtKB-KW"/>
</dbReference>
<dbReference type="CDD" id="cd00392">
    <property type="entry name" value="Ribosomal_L13"/>
    <property type="match status" value="1"/>
</dbReference>
<name>A0A2N2E0A3_9BACT</name>
<evidence type="ECO:0000256" key="4">
    <source>
        <dbReference type="HAMAP-Rule" id="MF_01366"/>
    </source>
</evidence>
<evidence type="ECO:0000256" key="2">
    <source>
        <dbReference type="ARBA" id="ARBA00022980"/>
    </source>
</evidence>